<dbReference type="PANTHER" id="PTHR20854">
    <property type="entry name" value="INOSITOL MONOPHOSPHATASE"/>
    <property type="match status" value="1"/>
</dbReference>
<feature type="binding site" evidence="8">
    <location>
        <position position="674"/>
    </location>
    <ligand>
        <name>Mg(2+)</name>
        <dbReference type="ChEBI" id="CHEBI:18420"/>
        <label>1</label>
        <note>catalytic</note>
    </ligand>
</feature>
<feature type="binding site" evidence="8">
    <location>
        <position position="543"/>
    </location>
    <ligand>
        <name>Mg(2+)</name>
        <dbReference type="ChEBI" id="CHEBI:18420"/>
        <label>1</label>
        <note>catalytic</note>
    </ligand>
</feature>
<dbReference type="EC" id="3.1.3.25" evidence="4"/>
<sequence length="1008" mass="111714">MSSDLDIAKCFEFAKELTLRAVVPARFSTTTAIIMSSDLDIAKCFEFAKELTLQAGKTLKCSFEDEKIVYNKGYMDFVTEHDHKIEKILIDGLSKEFPDHKLKCSFGDEKVGYDKTYMHFVTEHDQKIEKILIDGLSREFPDHKIIAEETTGTGEMPELTDAPTWFIDPIDGTLNFLHLFPHFCISVGLTVRKELALGIIYNPSNSELYTAIKGKGAFLNGKPIHTSKVTELKDALIMLEPLVWKVEKVKDNNYQGHKMDALVEATHITRCIGSAALTLAYIAHGVADCFYLDTHLKAWDVAAGTLILREAGGTVIDSKGLTVRKELALGIIYNPSNSELYTAIKGKGAFLNGKPIHTSKVTELKEALVMLEPFVWKLELKNSIQIPRMNALVEATHITRCIGSAALTLAYIARGVADCFYLDTQLRPWDVAAGTLILREAGGTIIDTKGGVYDIMKPNTIAASNKTLARKISKLILRDSINSLKHIDEKLGDWDLVTEYDRKIENVIIDELKRAFPNHRIIAEESTGKDLPELTNTPTWIIDPIDGTTNFIHGFPHTCVVIGLAVKKEMVLGIVYNPILEQLFTARKGRGAFLNGKPIHVSKVQELSKALVCMESGFMKVEDLREKTMERILAVVKAAQGIRTLGVAALTLCYIALGIVEAYHIEGPGISTWDIAAASLIISEAGGVVVDRITGKPIDIMKPRAVAACNDRIARDVVKLIREADQRMCELNNLDEYYRIAEELVLYAGKIIEDGISCRKNVKSKGIDWDLVTEYDRKIEDKLIKQLSIQFPSHKFIGEETAAKEGCLPQLTNDPTWIIDPIDGTTNFVHRFPHTCISLALLVNKKAEIGIIYNPLMRQFFSARRHCGAFLNGKPIKTSHTKDISQSLVAMEPWLAKDPQHLTSVYSRMHALIQGTHGIRSLGTAALTLCYVAMGAVEAYHIEGIDAWDVAAGKLIIEEAGGVVIDTTGGELDLMTPRVIAACNQQIAQQLVDLIKKADSEILNKNLH</sequence>
<dbReference type="PRINTS" id="PR00377">
    <property type="entry name" value="IMPHPHTASES"/>
</dbReference>
<proteinExistence type="inferred from homology"/>
<dbReference type="InterPro" id="IPR020552">
    <property type="entry name" value="Inositol_monoPase_Li-sen"/>
</dbReference>
<dbReference type="SUPFAM" id="SSF56655">
    <property type="entry name" value="Carbohydrate phosphatase"/>
    <property type="match status" value="5"/>
</dbReference>
<keyword evidence="5 8" id="KW-0479">Metal-binding</keyword>
<dbReference type="InterPro" id="IPR033942">
    <property type="entry name" value="IMPase"/>
</dbReference>
<evidence type="ECO:0000256" key="3">
    <source>
        <dbReference type="ARBA" id="ARBA00009759"/>
    </source>
</evidence>
<dbReference type="UniPathway" id="UPA00823">
    <property type="reaction ID" value="UER00788"/>
</dbReference>
<evidence type="ECO:0000256" key="7">
    <source>
        <dbReference type="ARBA" id="ARBA00022842"/>
    </source>
</evidence>
<dbReference type="GO" id="GO:0007165">
    <property type="term" value="P:signal transduction"/>
    <property type="evidence" value="ECO:0007669"/>
    <property type="project" value="TreeGrafter"/>
</dbReference>
<comment type="similarity">
    <text evidence="3">Belongs to the inositol monophosphatase superfamily.</text>
</comment>
<dbReference type="Gene3D" id="3.40.190.80">
    <property type="match status" value="4"/>
</dbReference>
<dbReference type="FunFam" id="3.40.190.80:FF:000002">
    <property type="entry name" value="Inositol-1-monophosphatase"/>
    <property type="match status" value="1"/>
</dbReference>
<dbReference type="InterPro" id="IPR020583">
    <property type="entry name" value="Inositol_monoP_metal-BS"/>
</dbReference>
<dbReference type="PANTHER" id="PTHR20854:SF25">
    <property type="entry name" value="INOSITOL-1-MONOPHOSPHATASE"/>
    <property type="match status" value="1"/>
</dbReference>
<dbReference type="FunFam" id="3.30.540.10:FF:000004">
    <property type="entry name" value="Inositol-1-monophosphatase"/>
    <property type="match status" value="3"/>
</dbReference>
<dbReference type="InterPro" id="IPR000760">
    <property type="entry name" value="Inositol_monophosphatase-like"/>
</dbReference>
<feature type="binding site" evidence="8">
    <location>
        <position position="546"/>
    </location>
    <ligand>
        <name>Mg(2+)</name>
        <dbReference type="ChEBI" id="CHEBI:18420"/>
        <label>1</label>
        <note>catalytic</note>
    </ligand>
</feature>
<dbReference type="PROSITE" id="PS00629">
    <property type="entry name" value="IMP_1"/>
    <property type="match status" value="3"/>
</dbReference>
<organism evidence="9 10">
    <name type="scientific">Temnothorax longispinosus</name>
    <dbReference type="NCBI Taxonomy" id="300112"/>
    <lineage>
        <taxon>Eukaryota</taxon>
        <taxon>Metazoa</taxon>
        <taxon>Ecdysozoa</taxon>
        <taxon>Arthropoda</taxon>
        <taxon>Hexapoda</taxon>
        <taxon>Insecta</taxon>
        <taxon>Pterygota</taxon>
        <taxon>Neoptera</taxon>
        <taxon>Endopterygota</taxon>
        <taxon>Hymenoptera</taxon>
        <taxon>Apocrita</taxon>
        <taxon>Aculeata</taxon>
        <taxon>Formicoidea</taxon>
        <taxon>Formicidae</taxon>
        <taxon>Myrmicinae</taxon>
        <taxon>Temnothorax</taxon>
    </lineage>
</organism>
<dbReference type="AlphaFoldDB" id="A0A4S2KFI7"/>
<dbReference type="GO" id="GO:0046872">
    <property type="term" value="F:metal ion binding"/>
    <property type="evidence" value="ECO:0007669"/>
    <property type="project" value="UniProtKB-KW"/>
</dbReference>
<comment type="caution">
    <text evidence="9">The sequence shown here is derived from an EMBL/GenBank/DDBJ whole genome shotgun (WGS) entry which is preliminary data.</text>
</comment>
<dbReference type="InterPro" id="IPR020550">
    <property type="entry name" value="Inositol_monophosphatase_CS"/>
</dbReference>
<feature type="binding site" evidence="8">
    <location>
        <position position="524"/>
    </location>
    <ligand>
        <name>Mg(2+)</name>
        <dbReference type="ChEBI" id="CHEBI:18420"/>
        <label>1</label>
        <note>catalytic</note>
    </ligand>
</feature>
<dbReference type="Gene3D" id="3.30.540.10">
    <property type="entry name" value="Fructose-1,6-Bisphosphatase, subunit A, domain 1"/>
    <property type="match status" value="4"/>
</dbReference>
<dbReference type="GO" id="GO:0008934">
    <property type="term" value="F:inositol monophosphate 1-phosphatase activity"/>
    <property type="evidence" value="ECO:0007669"/>
    <property type="project" value="InterPro"/>
</dbReference>
<dbReference type="CDD" id="cd01639">
    <property type="entry name" value="IMPase"/>
    <property type="match status" value="3"/>
</dbReference>
<gene>
    <name evidence="9" type="ORF">DBV15_04541</name>
</gene>
<feature type="binding site" evidence="8">
    <location>
        <position position="545"/>
    </location>
    <ligand>
        <name>Mg(2+)</name>
        <dbReference type="ChEBI" id="CHEBI:18420"/>
        <label>1</label>
        <note>catalytic</note>
    </ligand>
</feature>
<dbReference type="Pfam" id="PF00459">
    <property type="entry name" value="Inositol_P"/>
    <property type="match status" value="3"/>
</dbReference>
<name>A0A4S2KFI7_9HYME</name>
<evidence type="ECO:0000256" key="8">
    <source>
        <dbReference type="PIRSR" id="PIRSR600760-2"/>
    </source>
</evidence>
<dbReference type="STRING" id="300112.A0A4S2KFI7"/>
<reference evidence="9 10" key="1">
    <citation type="journal article" date="2019" name="Philos. Trans. R. Soc. Lond., B, Biol. Sci.">
        <title>Ant behaviour and brain gene expression of defending hosts depend on the ecological success of the intruding social parasite.</title>
        <authorList>
            <person name="Kaur R."/>
            <person name="Stoldt M."/>
            <person name="Jongepier E."/>
            <person name="Feldmeyer B."/>
            <person name="Menzel F."/>
            <person name="Bornberg-Bauer E."/>
            <person name="Foitzik S."/>
        </authorList>
    </citation>
    <scope>NUCLEOTIDE SEQUENCE [LARGE SCALE GENOMIC DNA]</scope>
    <source>
        <tissue evidence="9">Whole body</tissue>
    </source>
</reference>
<comment type="cofactor">
    <cofactor evidence="1 8">
        <name>Mg(2+)</name>
        <dbReference type="ChEBI" id="CHEBI:18420"/>
    </cofactor>
</comment>
<evidence type="ECO:0000256" key="5">
    <source>
        <dbReference type="ARBA" id="ARBA00022723"/>
    </source>
</evidence>
<evidence type="ECO:0000256" key="1">
    <source>
        <dbReference type="ARBA" id="ARBA00001946"/>
    </source>
</evidence>
<dbReference type="PROSITE" id="PS00630">
    <property type="entry name" value="IMP_2"/>
    <property type="match status" value="4"/>
</dbReference>
<keyword evidence="7 8" id="KW-0460">Magnesium</keyword>
<dbReference type="PRINTS" id="PR00378">
    <property type="entry name" value="LIIMPHPHTASE"/>
</dbReference>
<evidence type="ECO:0000313" key="10">
    <source>
        <dbReference type="Proteomes" id="UP000310200"/>
    </source>
</evidence>
<evidence type="ECO:0000256" key="6">
    <source>
        <dbReference type="ARBA" id="ARBA00022801"/>
    </source>
</evidence>
<evidence type="ECO:0000256" key="4">
    <source>
        <dbReference type="ARBA" id="ARBA00013106"/>
    </source>
</evidence>
<dbReference type="EMBL" id="QBLH01002544">
    <property type="protein sequence ID" value="TGZ48182.1"/>
    <property type="molecule type" value="Genomic_DNA"/>
</dbReference>
<keyword evidence="10" id="KW-1185">Reference proteome</keyword>
<comment type="pathway">
    <text evidence="2">Polyol metabolism; myo-inositol biosynthesis; myo-inositol from D-glucose 6-phosphate: step 2/2.</text>
</comment>
<evidence type="ECO:0000256" key="2">
    <source>
        <dbReference type="ARBA" id="ARBA00005152"/>
    </source>
</evidence>
<accession>A0A4S2KFI7</accession>
<evidence type="ECO:0000313" key="9">
    <source>
        <dbReference type="EMBL" id="TGZ48182.1"/>
    </source>
</evidence>
<keyword evidence="6" id="KW-0378">Hydrolase</keyword>
<protein>
    <recommendedName>
        <fullName evidence="4">inositol-phosphate phosphatase</fullName>
        <ecNumber evidence="4">3.1.3.25</ecNumber>
    </recommendedName>
</protein>
<dbReference type="GO" id="GO:0006021">
    <property type="term" value="P:inositol biosynthetic process"/>
    <property type="evidence" value="ECO:0007669"/>
    <property type="project" value="UniProtKB-UniPathway"/>
</dbReference>
<dbReference type="GO" id="GO:0046854">
    <property type="term" value="P:phosphatidylinositol phosphate biosynthetic process"/>
    <property type="evidence" value="ECO:0007669"/>
    <property type="project" value="InterPro"/>
</dbReference>
<dbReference type="Proteomes" id="UP000310200">
    <property type="component" value="Unassembled WGS sequence"/>
</dbReference>